<organism evidence="12 13">
    <name type="scientific">Nocardioides faecalis</name>
    <dbReference type="NCBI Taxonomy" id="2803858"/>
    <lineage>
        <taxon>Bacteria</taxon>
        <taxon>Bacillati</taxon>
        <taxon>Actinomycetota</taxon>
        <taxon>Actinomycetes</taxon>
        <taxon>Propionibacteriales</taxon>
        <taxon>Nocardioidaceae</taxon>
        <taxon>Nocardioides</taxon>
    </lineage>
</organism>
<sequence length="118" mass="12843">MEELVPWLWIVAIALVFWLLIIRPASRRQKQMLELQNALAVGDDVMLTSGILATIVGTTDDHLEVEIAPGVVIRVVRGAVGSVRRDEDVEAAEVDDAADADVADEAGEPGTRPDNEER</sequence>
<dbReference type="EMBL" id="JAERTX010000002">
    <property type="protein sequence ID" value="MBM9458795.1"/>
    <property type="molecule type" value="Genomic_DNA"/>
</dbReference>
<gene>
    <name evidence="12" type="primary">yajC</name>
    <name evidence="12" type="ORF">JK386_02695</name>
</gene>
<keyword evidence="5 11" id="KW-0812">Transmembrane</keyword>
<accession>A0A938Y3Y2</accession>
<evidence type="ECO:0000256" key="9">
    <source>
        <dbReference type="ARBA" id="ARBA00023136"/>
    </source>
</evidence>
<dbReference type="GO" id="GO:0005886">
    <property type="term" value="C:plasma membrane"/>
    <property type="evidence" value="ECO:0007669"/>
    <property type="project" value="UniProtKB-SubCell"/>
</dbReference>
<reference evidence="12" key="1">
    <citation type="submission" date="2021-01" db="EMBL/GenBank/DDBJ databases">
        <title>Novel species in genus Nocardioides.</title>
        <authorList>
            <person name="Zhang G."/>
        </authorList>
    </citation>
    <scope>NUCLEOTIDE SEQUENCE</scope>
    <source>
        <strain evidence="12">Zg-536</strain>
    </source>
</reference>
<dbReference type="InterPro" id="IPR003849">
    <property type="entry name" value="Preprotein_translocase_YajC"/>
</dbReference>
<comment type="caution">
    <text evidence="12">The sequence shown here is derived from an EMBL/GenBank/DDBJ whole genome shotgun (WGS) entry which is preliminary data.</text>
</comment>
<keyword evidence="3" id="KW-0813">Transport</keyword>
<evidence type="ECO:0000256" key="1">
    <source>
        <dbReference type="ARBA" id="ARBA00004162"/>
    </source>
</evidence>
<evidence type="ECO:0000256" key="8">
    <source>
        <dbReference type="ARBA" id="ARBA00023010"/>
    </source>
</evidence>
<evidence type="ECO:0000256" key="7">
    <source>
        <dbReference type="ARBA" id="ARBA00022989"/>
    </source>
</evidence>
<keyword evidence="9 11" id="KW-0472">Membrane</keyword>
<evidence type="ECO:0000256" key="4">
    <source>
        <dbReference type="ARBA" id="ARBA00022475"/>
    </source>
</evidence>
<dbReference type="AlphaFoldDB" id="A0A938Y3Y2"/>
<comment type="similarity">
    <text evidence="2">Belongs to the YajC family.</text>
</comment>
<dbReference type="Proteomes" id="UP000663791">
    <property type="component" value="Unassembled WGS sequence"/>
</dbReference>
<evidence type="ECO:0000313" key="12">
    <source>
        <dbReference type="EMBL" id="MBM9458795.1"/>
    </source>
</evidence>
<keyword evidence="4" id="KW-1003">Cell membrane</keyword>
<dbReference type="GO" id="GO:0015031">
    <property type="term" value="P:protein transport"/>
    <property type="evidence" value="ECO:0007669"/>
    <property type="project" value="UniProtKB-KW"/>
</dbReference>
<evidence type="ECO:0000256" key="11">
    <source>
        <dbReference type="SAM" id="Phobius"/>
    </source>
</evidence>
<evidence type="ECO:0000256" key="5">
    <source>
        <dbReference type="ARBA" id="ARBA00022692"/>
    </source>
</evidence>
<dbReference type="SMART" id="SM01323">
    <property type="entry name" value="YajC"/>
    <property type="match status" value="1"/>
</dbReference>
<dbReference type="PANTHER" id="PTHR33909:SF1">
    <property type="entry name" value="SEC TRANSLOCON ACCESSORY COMPLEX SUBUNIT YAJC"/>
    <property type="match status" value="1"/>
</dbReference>
<name>A0A938Y3Y2_9ACTN</name>
<dbReference type="NCBIfam" id="TIGR00739">
    <property type="entry name" value="yajC"/>
    <property type="match status" value="1"/>
</dbReference>
<evidence type="ECO:0000256" key="6">
    <source>
        <dbReference type="ARBA" id="ARBA00022927"/>
    </source>
</evidence>
<dbReference type="RefSeq" id="WP_205290114.1">
    <property type="nucleotide sequence ID" value="NZ_CP074406.1"/>
</dbReference>
<feature type="region of interest" description="Disordered" evidence="10">
    <location>
        <begin position="85"/>
        <end position="118"/>
    </location>
</feature>
<dbReference type="PANTHER" id="PTHR33909">
    <property type="entry name" value="SEC TRANSLOCON ACCESSORY COMPLEX SUBUNIT YAJC"/>
    <property type="match status" value="1"/>
</dbReference>
<keyword evidence="13" id="KW-1185">Reference proteome</keyword>
<keyword evidence="8" id="KW-0811">Translocation</keyword>
<evidence type="ECO:0000313" key="13">
    <source>
        <dbReference type="Proteomes" id="UP000663791"/>
    </source>
</evidence>
<evidence type="ECO:0000256" key="3">
    <source>
        <dbReference type="ARBA" id="ARBA00022448"/>
    </source>
</evidence>
<evidence type="ECO:0000256" key="2">
    <source>
        <dbReference type="ARBA" id="ARBA00006742"/>
    </source>
</evidence>
<dbReference type="Pfam" id="PF02699">
    <property type="entry name" value="YajC"/>
    <property type="match status" value="1"/>
</dbReference>
<comment type="subcellular location">
    <subcellularLocation>
        <location evidence="1">Cell membrane</location>
        <topology evidence="1">Single-pass membrane protein</topology>
    </subcellularLocation>
</comment>
<feature type="compositionally biased region" description="Acidic residues" evidence="10">
    <location>
        <begin position="88"/>
        <end position="107"/>
    </location>
</feature>
<evidence type="ECO:0000256" key="10">
    <source>
        <dbReference type="SAM" id="MobiDB-lite"/>
    </source>
</evidence>
<keyword evidence="6" id="KW-0653">Protein transport</keyword>
<protein>
    <submittedName>
        <fullName evidence="12">Preprotein translocase subunit YajC</fullName>
    </submittedName>
</protein>
<feature type="transmembrane region" description="Helical" evidence="11">
    <location>
        <begin position="6"/>
        <end position="22"/>
    </location>
</feature>
<proteinExistence type="inferred from homology"/>
<keyword evidence="7 11" id="KW-1133">Transmembrane helix</keyword>
<dbReference type="PRINTS" id="PR01853">
    <property type="entry name" value="YAJCTRNLCASE"/>
</dbReference>